<name>A0A4Y8PZX3_9BACL</name>
<dbReference type="CDD" id="cd16922">
    <property type="entry name" value="HATPase_EvgS-ArcB-TorS-like"/>
    <property type="match status" value="1"/>
</dbReference>
<accession>A0A4Y8PZX3</accession>
<keyword evidence="9" id="KW-0902">Two-component regulatory system</keyword>
<dbReference type="Proteomes" id="UP000298246">
    <property type="component" value="Unassembled WGS sequence"/>
</dbReference>
<protein>
    <recommendedName>
        <fullName evidence="10">Circadian input-output histidine kinase CikA</fullName>
        <ecNumber evidence="3">2.7.13.3</ecNumber>
    </recommendedName>
</protein>
<dbReference type="SUPFAM" id="SSF47384">
    <property type="entry name" value="Homodimeric domain of signal transducing histidine kinase"/>
    <property type="match status" value="1"/>
</dbReference>
<dbReference type="InterPro" id="IPR011110">
    <property type="entry name" value="Reg_prop"/>
</dbReference>
<dbReference type="SUPFAM" id="SSF55874">
    <property type="entry name" value="ATPase domain of HSP90 chaperone/DNA topoisomerase II/histidine kinase"/>
    <property type="match status" value="1"/>
</dbReference>
<evidence type="ECO:0000256" key="5">
    <source>
        <dbReference type="ARBA" id="ARBA00022679"/>
    </source>
</evidence>
<evidence type="ECO:0000256" key="8">
    <source>
        <dbReference type="ARBA" id="ARBA00022840"/>
    </source>
</evidence>
<evidence type="ECO:0000256" key="11">
    <source>
        <dbReference type="PROSITE-ProRule" id="PRU00169"/>
    </source>
</evidence>
<dbReference type="InterPro" id="IPR004358">
    <property type="entry name" value="Sig_transdc_His_kin-like_C"/>
</dbReference>
<keyword evidence="6" id="KW-0547">Nucleotide-binding</keyword>
<dbReference type="InterPro" id="IPR005467">
    <property type="entry name" value="His_kinase_dom"/>
</dbReference>
<proteinExistence type="inferred from homology"/>
<evidence type="ECO:0000256" key="12">
    <source>
        <dbReference type="SAM" id="SignalP"/>
    </source>
</evidence>
<dbReference type="InterPro" id="IPR015943">
    <property type="entry name" value="WD40/YVTN_repeat-like_dom_sf"/>
</dbReference>
<dbReference type="CDD" id="cd00146">
    <property type="entry name" value="PKD"/>
    <property type="match status" value="1"/>
</dbReference>
<feature type="domain" description="Response regulatory" evidence="14">
    <location>
        <begin position="1101"/>
        <end position="1217"/>
    </location>
</feature>
<evidence type="ECO:0000256" key="7">
    <source>
        <dbReference type="ARBA" id="ARBA00022777"/>
    </source>
</evidence>
<dbReference type="Pfam" id="PF07494">
    <property type="entry name" value="Reg_prop"/>
    <property type="match status" value="11"/>
</dbReference>
<dbReference type="Gene3D" id="3.40.50.2300">
    <property type="match status" value="1"/>
</dbReference>
<dbReference type="Pfam" id="PF07495">
    <property type="entry name" value="Y_Y_Y"/>
    <property type="match status" value="1"/>
</dbReference>
<comment type="similarity">
    <text evidence="2">In the N-terminal section; belongs to the phytochrome family.</text>
</comment>
<dbReference type="InterPro" id="IPR036890">
    <property type="entry name" value="HATPase_C_sf"/>
</dbReference>
<keyword evidence="4 11" id="KW-0597">Phosphoprotein</keyword>
<dbReference type="PRINTS" id="PR00344">
    <property type="entry name" value="BCTRLSENSOR"/>
</dbReference>
<dbReference type="EC" id="2.7.13.3" evidence="3"/>
<dbReference type="Gene3D" id="2.60.40.10">
    <property type="entry name" value="Immunoglobulins"/>
    <property type="match status" value="1"/>
</dbReference>
<dbReference type="EMBL" id="MYFO01000016">
    <property type="protein sequence ID" value="TFE86906.1"/>
    <property type="molecule type" value="Genomic_DNA"/>
</dbReference>
<comment type="caution">
    <text evidence="15">The sequence shown here is derived from an EMBL/GenBank/DDBJ whole genome shotgun (WGS) entry which is preliminary data.</text>
</comment>
<evidence type="ECO:0000256" key="10">
    <source>
        <dbReference type="ARBA" id="ARBA00074306"/>
    </source>
</evidence>
<evidence type="ECO:0000256" key="2">
    <source>
        <dbReference type="ARBA" id="ARBA00006402"/>
    </source>
</evidence>
<dbReference type="FunFam" id="3.30.565.10:FF:000010">
    <property type="entry name" value="Sensor histidine kinase RcsC"/>
    <property type="match status" value="1"/>
</dbReference>
<dbReference type="InterPro" id="IPR003594">
    <property type="entry name" value="HATPase_dom"/>
</dbReference>
<reference evidence="15 16" key="1">
    <citation type="submission" date="2017-03" db="EMBL/GenBank/DDBJ databases">
        <title>Isolation of Levoglucosan Utilizing Bacteria.</title>
        <authorList>
            <person name="Arya A.S."/>
        </authorList>
    </citation>
    <scope>NUCLEOTIDE SEQUENCE [LARGE SCALE GENOMIC DNA]</scope>
    <source>
        <strain evidence="15 16">MEC069</strain>
    </source>
</reference>
<evidence type="ECO:0000256" key="4">
    <source>
        <dbReference type="ARBA" id="ARBA00022553"/>
    </source>
</evidence>
<dbReference type="InterPro" id="IPR013783">
    <property type="entry name" value="Ig-like_fold"/>
</dbReference>
<dbReference type="OrthoDB" id="9759607at2"/>
<dbReference type="GO" id="GO:0005524">
    <property type="term" value="F:ATP binding"/>
    <property type="evidence" value="ECO:0007669"/>
    <property type="project" value="UniProtKB-KW"/>
</dbReference>
<dbReference type="SUPFAM" id="SSF63829">
    <property type="entry name" value="Calcium-dependent phosphotriesterase"/>
    <property type="match status" value="3"/>
</dbReference>
<dbReference type="SMART" id="SM00388">
    <property type="entry name" value="HisKA"/>
    <property type="match status" value="1"/>
</dbReference>
<keyword evidence="8" id="KW-0067">ATP-binding</keyword>
<dbReference type="InterPro" id="IPR011006">
    <property type="entry name" value="CheY-like_superfamily"/>
</dbReference>
<gene>
    <name evidence="15" type="ORF">B5M42_13540</name>
</gene>
<dbReference type="GO" id="GO:0000155">
    <property type="term" value="F:phosphorelay sensor kinase activity"/>
    <property type="evidence" value="ECO:0007669"/>
    <property type="project" value="InterPro"/>
</dbReference>
<dbReference type="RefSeq" id="WP_134753683.1">
    <property type="nucleotide sequence ID" value="NZ_MYFO02000015.1"/>
</dbReference>
<dbReference type="Gene3D" id="2.130.10.10">
    <property type="entry name" value="YVTN repeat-like/Quinoprotein amine dehydrogenase"/>
    <property type="match status" value="4"/>
</dbReference>
<evidence type="ECO:0000313" key="16">
    <source>
        <dbReference type="Proteomes" id="UP000298246"/>
    </source>
</evidence>
<dbReference type="PANTHER" id="PTHR43547:SF2">
    <property type="entry name" value="HYBRID SIGNAL TRANSDUCTION HISTIDINE KINASE C"/>
    <property type="match status" value="1"/>
</dbReference>
<dbReference type="PANTHER" id="PTHR43547">
    <property type="entry name" value="TWO-COMPONENT HISTIDINE KINASE"/>
    <property type="match status" value="1"/>
</dbReference>
<keyword evidence="5" id="KW-0808">Transferase</keyword>
<evidence type="ECO:0000256" key="6">
    <source>
        <dbReference type="ARBA" id="ARBA00022741"/>
    </source>
</evidence>
<evidence type="ECO:0000256" key="1">
    <source>
        <dbReference type="ARBA" id="ARBA00000085"/>
    </source>
</evidence>
<keyword evidence="12" id="KW-0732">Signal</keyword>
<feature type="signal peptide" evidence="12">
    <location>
        <begin position="1"/>
        <end position="29"/>
    </location>
</feature>
<evidence type="ECO:0000259" key="14">
    <source>
        <dbReference type="PROSITE" id="PS50110"/>
    </source>
</evidence>
<evidence type="ECO:0000259" key="13">
    <source>
        <dbReference type="PROSITE" id="PS50109"/>
    </source>
</evidence>
<keyword evidence="16" id="KW-1185">Reference proteome</keyword>
<evidence type="ECO:0000256" key="9">
    <source>
        <dbReference type="ARBA" id="ARBA00023012"/>
    </source>
</evidence>
<dbReference type="Pfam" id="PF00072">
    <property type="entry name" value="Response_reg"/>
    <property type="match status" value="1"/>
</dbReference>
<feature type="chain" id="PRO_5021237017" description="Circadian input-output histidine kinase CikA" evidence="12">
    <location>
        <begin position="30"/>
        <end position="1298"/>
    </location>
</feature>
<dbReference type="CDD" id="cd00082">
    <property type="entry name" value="HisKA"/>
    <property type="match status" value="1"/>
</dbReference>
<sequence length="1298" mass="146818">MFTTSKIGAIFLCCWMTLLFILPHQSVQAQSDLHRMKFEHFDIMSHNLSQNSIFKIVQDHEGFLWFATQNGLNKFDGYRFQVYKSNRKDPNSLSDNWINTLYIDRAGVLWVGTLNGGVNKYDSKNDSFKQYTQQQGLISSNTISHIVEDNNGFIWIGTDNGLNRLDPKTDEVKVYHHDSNHSKGISSDNIIDLFIDRDGLLWIATEDAGVDRFNPQTEEVVNYRNITGANSLSDNYVAFVYQDSGGMYWFGTDHGLDQFDPATATFKNFRNDPNKPNSLSNDQVQYIYEDREQKLWVGTNQGLNLFLPQEERFIRYLHDSTNAYSLSDDNIRSIYEDDSGILWVGTNSSGINKYSKEKDKFEHFYNEPTNPNSLDNNSVWSFYTDKSNQLWVGTSAGLNIYDPSRQQVKHYQHDAENEDSISAGSVWEIFGDSSGAIWIGTQTGLDRFDQTTGRFSHYRYDSSNGNLLVNIRVLFEDRQGVLWIGTKTNGLFSLDQTRSIFSQLASPTLNQTAWITALAEDRNDRLWIGTNTGLYQLDAGTGAIVAYKSDTTAQNHISHDRIRSIYQDAEGMLWVATAGGGLNRLNVETQAFTAWTEDDGLSNNAVYGILPDDQGNLWLSTDLGISKFDPQQNKFRNYDIRNGLQSNEYNGNAYYRSSSGEMFFGGVNGFNAFYPSEIKESSYAPPIRIISFATKDQTFKFNDSFCCSEPLRLTYRDNSFSVEFVSLDFSMPQKNEYAYKLDGFDSDWVYSGNRRFASYTNLGAGNYTLRVKGTNTDGIWSNKELAIDIHVGLPFWKTWWAYSLYAICLAFIFWGYNRFRLKIHERKLKAQQIINEELLKMNRLKDDILATTTHELKTPLHGIIGITESILDGLGGSLNEMIRKNLKIVVSNARRLNTLVNNILDFSKIKQSGIQLNLKPVDISTLMEDLCVMVRPLIFAKHVALENKITSPLYVNGDEDRIQQILFNLLGNAIKFTESGKIEIAAQAQDQFIEISVTDTGIGIPPDKLSSIFEPFEQVNGSISREYGGTGLGLAITKYLIQLHNGSIQVESAVGQGSKFVITLPIAAIPAHTAIADHVDIAAGQDEWAVASENKPNATIRILAVDDDPVNLQVIVNYLAMQNWSIVVARDGFEALSLIENESIDLILLDVMMPRMSGFETCKKIRKAYKKEELPVIFLTAKNTPDDFAAGFEAGGNDYLTKPFTKYELVSRVMGHLKLKLMVVENQKNSFTKIEKEILALAYQYPRRELLARYNEQREHSIVEKTLENHISKILRKLGAEGEGIEKGAKLAKKKGII</sequence>
<dbReference type="SUPFAM" id="SSF52172">
    <property type="entry name" value="CheY-like"/>
    <property type="match status" value="1"/>
</dbReference>
<keyword evidence="7" id="KW-0418">Kinase</keyword>
<comment type="catalytic activity">
    <reaction evidence="1">
        <text>ATP + protein L-histidine = ADP + protein N-phospho-L-histidine.</text>
        <dbReference type="EC" id="2.7.13.3"/>
    </reaction>
</comment>
<feature type="domain" description="Histidine kinase" evidence="13">
    <location>
        <begin position="851"/>
        <end position="1068"/>
    </location>
</feature>
<dbReference type="SMART" id="SM00448">
    <property type="entry name" value="REC"/>
    <property type="match status" value="1"/>
</dbReference>
<dbReference type="Gene3D" id="1.10.287.130">
    <property type="match status" value="1"/>
</dbReference>
<feature type="modified residue" description="4-aspartylphosphate" evidence="11">
    <location>
        <position position="1150"/>
    </location>
</feature>
<dbReference type="Gene3D" id="3.30.565.10">
    <property type="entry name" value="Histidine kinase-like ATPase, C-terminal domain"/>
    <property type="match status" value="1"/>
</dbReference>
<evidence type="ECO:0000256" key="3">
    <source>
        <dbReference type="ARBA" id="ARBA00012438"/>
    </source>
</evidence>
<dbReference type="InterPro" id="IPR003661">
    <property type="entry name" value="HisK_dim/P_dom"/>
</dbReference>
<evidence type="ECO:0000313" key="15">
    <source>
        <dbReference type="EMBL" id="TFE86906.1"/>
    </source>
</evidence>
<dbReference type="PROSITE" id="PS50110">
    <property type="entry name" value="RESPONSE_REGULATORY"/>
    <property type="match status" value="1"/>
</dbReference>
<organism evidence="15 16">
    <name type="scientific">Paenibacillus athensensis</name>
    <dbReference type="NCBI Taxonomy" id="1967502"/>
    <lineage>
        <taxon>Bacteria</taxon>
        <taxon>Bacillati</taxon>
        <taxon>Bacillota</taxon>
        <taxon>Bacilli</taxon>
        <taxon>Bacillales</taxon>
        <taxon>Paenibacillaceae</taxon>
        <taxon>Paenibacillus</taxon>
    </lineage>
</organism>
<dbReference type="SMART" id="SM00387">
    <property type="entry name" value="HATPase_c"/>
    <property type="match status" value="1"/>
</dbReference>
<dbReference type="Pfam" id="PF00512">
    <property type="entry name" value="HisKA"/>
    <property type="match status" value="1"/>
</dbReference>
<dbReference type="Pfam" id="PF02518">
    <property type="entry name" value="HATPase_c"/>
    <property type="match status" value="1"/>
</dbReference>
<dbReference type="PROSITE" id="PS50109">
    <property type="entry name" value="HIS_KIN"/>
    <property type="match status" value="1"/>
</dbReference>
<dbReference type="InterPro" id="IPR036097">
    <property type="entry name" value="HisK_dim/P_sf"/>
</dbReference>
<dbReference type="InterPro" id="IPR011123">
    <property type="entry name" value="Y_Y_Y"/>
</dbReference>
<dbReference type="InterPro" id="IPR001789">
    <property type="entry name" value="Sig_transdc_resp-reg_receiver"/>
</dbReference>